<dbReference type="PANTHER" id="PTHR18968:SF166">
    <property type="entry name" value="2-HYDROXYACYL-COA LYASE 2"/>
    <property type="match status" value="1"/>
</dbReference>
<comment type="cofactor">
    <cofactor evidence="1">
        <name>Mg(2+)</name>
        <dbReference type="ChEBI" id="CHEBI:18420"/>
    </cofactor>
</comment>
<dbReference type="Proteomes" id="UP000034723">
    <property type="component" value="Chromosome"/>
</dbReference>
<gene>
    <name evidence="10" type="ORF">GAH_00330</name>
</gene>
<feature type="domain" description="Thiamine pyrophosphate enzyme central" evidence="7">
    <location>
        <begin position="192"/>
        <end position="320"/>
    </location>
</feature>
<dbReference type="InterPro" id="IPR029061">
    <property type="entry name" value="THDP-binding"/>
</dbReference>
<dbReference type="Gene3D" id="3.40.50.1220">
    <property type="entry name" value="TPP-binding domain"/>
    <property type="match status" value="1"/>
</dbReference>
<evidence type="ECO:0000256" key="2">
    <source>
        <dbReference type="ARBA" id="ARBA00001964"/>
    </source>
</evidence>
<evidence type="ECO:0000256" key="3">
    <source>
        <dbReference type="ARBA" id="ARBA00007812"/>
    </source>
</evidence>
<dbReference type="PATRIC" id="fig|113653.22.peg.335"/>
<dbReference type="GO" id="GO:0003984">
    <property type="term" value="F:acetolactate synthase activity"/>
    <property type="evidence" value="ECO:0007669"/>
    <property type="project" value="UniProtKB-EC"/>
</dbReference>
<dbReference type="InParanoid" id="A0A0F7IHA5"/>
<dbReference type="KEGG" id="gah:GAH_00330"/>
<name>A0A0F7IHA5_9EURY</name>
<evidence type="ECO:0000313" key="11">
    <source>
        <dbReference type="Proteomes" id="UP000034723"/>
    </source>
</evidence>
<evidence type="ECO:0000259" key="8">
    <source>
        <dbReference type="Pfam" id="PF02775"/>
    </source>
</evidence>
<dbReference type="RefSeq" id="WP_048094394.1">
    <property type="nucleotide sequence ID" value="NZ_CP011267.1"/>
</dbReference>
<comment type="cofactor">
    <cofactor evidence="2">
        <name>thiamine diphosphate</name>
        <dbReference type="ChEBI" id="CHEBI:58937"/>
    </cofactor>
</comment>
<dbReference type="GO" id="GO:0000287">
    <property type="term" value="F:magnesium ion binding"/>
    <property type="evidence" value="ECO:0007669"/>
    <property type="project" value="InterPro"/>
</dbReference>
<dbReference type="GO" id="GO:0009097">
    <property type="term" value="P:isoleucine biosynthetic process"/>
    <property type="evidence" value="ECO:0007669"/>
    <property type="project" value="TreeGrafter"/>
</dbReference>
<feature type="domain" description="Thiamine pyrophosphate enzyme TPP-binding" evidence="8">
    <location>
        <begin position="380"/>
        <end position="532"/>
    </location>
</feature>
<dbReference type="SUPFAM" id="SSF52467">
    <property type="entry name" value="DHS-like NAD/FAD-binding domain"/>
    <property type="match status" value="1"/>
</dbReference>
<evidence type="ECO:0000259" key="7">
    <source>
        <dbReference type="Pfam" id="PF00205"/>
    </source>
</evidence>
<sequence length="551" mass="60283">MEASELVAKVIVNEGVRSVFALPSGEILPLCEHLRDEGVNVIFARHEQAVGNMAEGYARVTRNAGVAIVPTGPGLASLMPALAQAYYSGSPIVAISGHSKFENLDRNAFEEIEGARWVERYVKWSKMPIFPERLHEYVQEAFRHALSGKFGPALLEIPKDVLNAEVENDVELAPPERYRYTGRIVCESRFFDRAIEMLNSAEKPVIVAGSGVYWSGAEEELRMLAERLSIPVAVNGMAFGTIPTTHPLYAGPAPGNVLLKEADLVMVIGTRLDDFLGFGVGLFSDEARIIQVDIDWSQIGKNRYVDLGVVSDAKAFLSGLLERANGIKRFDYWAKEFGEMAKGMMEMLVRPASENGMLKPQEMMLELSSLITRDDIVVLDGGETTAWGLLLLKAERAGNVFNSQGELGHLGAGVPMGIAAKSAFPEKRVFVVTGDGSFLFNGVEIETAVRHELPIIVIVANDSAWGMVCHTRYLSTGSKERACFGTLLNENARYDKFAESLGAYGELVEKKGELTEAIRRAVESGMPAVIDVRISREEMSPLAYMLSGVEG</sequence>
<keyword evidence="4" id="KW-0479">Metal-binding</keyword>
<comment type="similarity">
    <text evidence="3 6">Belongs to the TPP enzyme family.</text>
</comment>
<protein>
    <submittedName>
        <fullName evidence="10">Thiamine pyrophosphate-requiring protein</fullName>
        <ecNumber evidence="10">2.2.1.6</ecNumber>
    </submittedName>
</protein>
<dbReference type="GO" id="GO:0005948">
    <property type="term" value="C:acetolactate synthase complex"/>
    <property type="evidence" value="ECO:0007669"/>
    <property type="project" value="TreeGrafter"/>
</dbReference>
<dbReference type="InterPro" id="IPR000399">
    <property type="entry name" value="TPP-bd_CS"/>
</dbReference>
<dbReference type="Pfam" id="PF02776">
    <property type="entry name" value="TPP_enzyme_N"/>
    <property type="match status" value="1"/>
</dbReference>
<keyword evidence="11" id="KW-1185">Reference proteome</keyword>
<evidence type="ECO:0000256" key="4">
    <source>
        <dbReference type="ARBA" id="ARBA00022723"/>
    </source>
</evidence>
<dbReference type="AlphaFoldDB" id="A0A0F7IHA5"/>
<dbReference type="SUPFAM" id="SSF52518">
    <property type="entry name" value="Thiamin diphosphate-binding fold (THDP-binding)"/>
    <property type="match status" value="2"/>
</dbReference>
<dbReference type="Pfam" id="PF02775">
    <property type="entry name" value="TPP_enzyme_C"/>
    <property type="match status" value="1"/>
</dbReference>
<dbReference type="EC" id="2.2.1.6" evidence="10"/>
<evidence type="ECO:0000259" key="9">
    <source>
        <dbReference type="Pfam" id="PF02776"/>
    </source>
</evidence>
<dbReference type="EMBL" id="CP011267">
    <property type="protein sequence ID" value="AKG92317.1"/>
    <property type="molecule type" value="Genomic_DNA"/>
</dbReference>
<keyword evidence="10" id="KW-0808">Transferase</keyword>
<dbReference type="GeneID" id="24802916"/>
<dbReference type="InterPro" id="IPR012000">
    <property type="entry name" value="Thiamin_PyroP_enz_cen_dom"/>
</dbReference>
<evidence type="ECO:0000256" key="1">
    <source>
        <dbReference type="ARBA" id="ARBA00001946"/>
    </source>
</evidence>
<dbReference type="STRING" id="113653.GAH_00330"/>
<accession>A0A0F7IHA5</accession>
<dbReference type="InterPro" id="IPR029035">
    <property type="entry name" value="DHS-like_NAD/FAD-binding_dom"/>
</dbReference>
<dbReference type="OrthoDB" id="6837at2157"/>
<dbReference type="GO" id="GO:0050660">
    <property type="term" value="F:flavin adenine dinucleotide binding"/>
    <property type="evidence" value="ECO:0007669"/>
    <property type="project" value="TreeGrafter"/>
</dbReference>
<reference evidence="10 11" key="1">
    <citation type="submission" date="2015-04" db="EMBL/GenBank/DDBJ databases">
        <title>The complete genome sequence of the hyperthermophilic, obligate iron-reducing archaeon Geoglobus ahangari strain 234T.</title>
        <authorList>
            <person name="Manzella M.P."/>
            <person name="Holmes D.E."/>
            <person name="Rocheleau J.M."/>
            <person name="Chung A."/>
            <person name="Reguera G."/>
            <person name="Kashefi K."/>
        </authorList>
    </citation>
    <scope>NUCLEOTIDE SEQUENCE [LARGE SCALE GENOMIC DNA]</scope>
    <source>
        <strain evidence="10 11">234</strain>
    </source>
</reference>
<evidence type="ECO:0000256" key="6">
    <source>
        <dbReference type="RuleBase" id="RU362132"/>
    </source>
</evidence>
<dbReference type="Gene3D" id="3.40.50.970">
    <property type="match status" value="2"/>
</dbReference>
<dbReference type="GO" id="GO:0009099">
    <property type="term" value="P:L-valine biosynthetic process"/>
    <property type="evidence" value="ECO:0007669"/>
    <property type="project" value="TreeGrafter"/>
</dbReference>
<dbReference type="InterPro" id="IPR012001">
    <property type="entry name" value="Thiamin_PyroP_enz_TPP-bd_dom"/>
</dbReference>
<dbReference type="PANTHER" id="PTHR18968">
    <property type="entry name" value="THIAMINE PYROPHOSPHATE ENZYMES"/>
    <property type="match status" value="1"/>
</dbReference>
<proteinExistence type="inferred from homology"/>
<keyword evidence="5 6" id="KW-0786">Thiamine pyrophosphate</keyword>
<dbReference type="GO" id="GO:0044272">
    <property type="term" value="P:sulfur compound biosynthetic process"/>
    <property type="evidence" value="ECO:0007669"/>
    <property type="project" value="UniProtKB-ARBA"/>
</dbReference>
<dbReference type="InterPro" id="IPR045229">
    <property type="entry name" value="TPP_enz"/>
</dbReference>
<evidence type="ECO:0000313" key="10">
    <source>
        <dbReference type="EMBL" id="AKG92317.1"/>
    </source>
</evidence>
<dbReference type="GO" id="GO:0030976">
    <property type="term" value="F:thiamine pyrophosphate binding"/>
    <property type="evidence" value="ECO:0007669"/>
    <property type="project" value="InterPro"/>
</dbReference>
<feature type="domain" description="Thiamine pyrophosphate enzyme N-terminal TPP-binding" evidence="9">
    <location>
        <begin position="1"/>
        <end position="112"/>
    </location>
</feature>
<dbReference type="PROSITE" id="PS00187">
    <property type="entry name" value="TPP_ENZYMES"/>
    <property type="match status" value="1"/>
</dbReference>
<dbReference type="Pfam" id="PF00205">
    <property type="entry name" value="TPP_enzyme_M"/>
    <property type="match status" value="1"/>
</dbReference>
<dbReference type="InterPro" id="IPR011766">
    <property type="entry name" value="TPP_enzyme_TPP-bd"/>
</dbReference>
<organism evidence="10 11">
    <name type="scientific">Geoglobus ahangari</name>
    <dbReference type="NCBI Taxonomy" id="113653"/>
    <lineage>
        <taxon>Archaea</taxon>
        <taxon>Methanobacteriati</taxon>
        <taxon>Methanobacteriota</taxon>
        <taxon>Archaeoglobi</taxon>
        <taxon>Archaeoglobales</taxon>
        <taxon>Archaeoglobaceae</taxon>
        <taxon>Geoglobus</taxon>
    </lineage>
</organism>
<dbReference type="HOGENOM" id="CLU_013748_3_1_2"/>
<dbReference type="CDD" id="cd07035">
    <property type="entry name" value="TPP_PYR_POX_like"/>
    <property type="match status" value="1"/>
</dbReference>
<dbReference type="CDD" id="cd02004">
    <property type="entry name" value="TPP_BZL_OCoD_HPCL"/>
    <property type="match status" value="1"/>
</dbReference>
<evidence type="ECO:0000256" key="5">
    <source>
        <dbReference type="ARBA" id="ARBA00023052"/>
    </source>
</evidence>